<accession>A0ABW7CX27</accession>
<organism evidence="2 3">
    <name type="scientific">Stenotrophomonas nematodicola</name>
    <dbReference type="NCBI Taxonomy" id="2656746"/>
    <lineage>
        <taxon>Bacteria</taxon>
        <taxon>Pseudomonadati</taxon>
        <taxon>Pseudomonadota</taxon>
        <taxon>Gammaproteobacteria</taxon>
        <taxon>Lysobacterales</taxon>
        <taxon>Lysobacteraceae</taxon>
        <taxon>Stenotrophomonas</taxon>
    </lineage>
</organism>
<evidence type="ECO:0000256" key="1">
    <source>
        <dbReference type="SAM" id="SignalP"/>
    </source>
</evidence>
<feature type="signal peptide" evidence="1">
    <location>
        <begin position="1"/>
        <end position="22"/>
    </location>
</feature>
<protein>
    <recommendedName>
        <fullName evidence="4">Secreted protein</fullName>
    </recommendedName>
</protein>
<dbReference type="EMBL" id="JBHGCJ010000006">
    <property type="protein sequence ID" value="MFG6109520.1"/>
    <property type="molecule type" value="Genomic_DNA"/>
</dbReference>
<evidence type="ECO:0000313" key="3">
    <source>
        <dbReference type="Proteomes" id="UP001605261"/>
    </source>
</evidence>
<keyword evidence="1" id="KW-0732">Signal</keyword>
<evidence type="ECO:0008006" key="4">
    <source>
        <dbReference type="Google" id="ProtNLM"/>
    </source>
</evidence>
<evidence type="ECO:0000313" key="2">
    <source>
        <dbReference type="EMBL" id="MFG6109520.1"/>
    </source>
</evidence>
<dbReference type="RefSeq" id="WP_394163196.1">
    <property type="nucleotide sequence ID" value="NZ_JBHGCJ010000006.1"/>
</dbReference>
<gene>
    <name evidence="2" type="ORF">ACEU0G_003533</name>
</gene>
<feature type="chain" id="PRO_5047149135" description="Secreted protein" evidence="1">
    <location>
        <begin position="23"/>
        <end position="102"/>
    </location>
</feature>
<comment type="caution">
    <text evidence="2">The sequence shown here is derived from an EMBL/GenBank/DDBJ whole genome shotgun (WGS) entry which is preliminary data.</text>
</comment>
<sequence length="102" mass="10750">MNKTILALSLLLTALASPAAPANPPEAPRATVQECRAYWNISPAASSQRCVVQTISPFGPDGCTVTANCPYNGGWVTSGMTVHDKWELGKLKNCSGRLGTDC</sequence>
<dbReference type="Proteomes" id="UP001605261">
    <property type="component" value="Unassembled WGS sequence"/>
</dbReference>
<keyword evidence="3" id="KW-1185">Reference proteome</keyword>
<name>A0ABW7CX27_9GAMM</name>
<reference evidence="2 3" key="1">
    <citation type="submission" date="2024-09" db="EMBL/GenBank/DDBJ databases">
        <authorList>
            <consortium name="All-Russian atlas of soil microorganisms"/>
            <consortium name="as a basis for the search for new antimicrobial producers and enzymes with unique properties"/>
            <person name="Sokolova E.A."/>
            <person name="Voronina E.N."/>
        </authorList>
    </citation>
    <scope>NUCLEOTIDE SEQUENCE [LARGE SCALE GENOMIC DNA]</scope>
    <source>
        <strain evidence="2 3">AF-22b-331.1</strain>
    </source>
</reference>
<proteinExistence type="predicted"/>